<feature type="transmembrane region" description="Helical" evidence="8">
    <location>
        <begin position="46"/>
        <end position="65"/>
    </location>
</feature>
<dbReference type="PANTHER" id="PTHR42718">
    <property type="entry name" value="MAJOR FACILITATOR SUPERFAMILY MULTIDRUG TRANSPORTER MFSC"/>
    <property type="match status" value="1"/>
</dbReference>
<sequence>MTTERNPWPALYALVIGFFMILLDTTIVAVANPVIMADLDTSISNVIWVTSAYLLTYAVPLLVSGRLGDRFGPKNMYLLGLAVFTLASLGCGLAGSIGVLIAARAVQGLGAALMNPQTMSVITRTFPPDKRGAAMGLWGGVAGLATLVGPILGGVLVDNVGWQWIFYVNVPVGAVAFVAAAWLVPALPTSAHKFDIPGVIMSGIGLTALVYGLQQGNSYHWAGWVWGLIAGGIVVLGGFLVYQGRTVSEPLMPLRLFKDRNFTLSSVAVMSMGASITAFMLPTFFFLQVVLGFSPTKAGLVLAPMPVVTGFLAPILGRISDQLNVRIIPTFGFVLFAGTLAWFATLVKPETSVAALMLPMALSGVANACIWPPLAAIATHNLPMQLAGAGSGVFNEMRQVGAVIGSAAMSALVTARLAAHGIEGGGAPAGANTKLPAALVHPFSSALGDSMYLPVAILIIGIVASFLFASRPGGTVVASTPLEETNVDRS</sequence>
<feature type="transmembrane region" description="Helical" evidence="8">
    <location>
        <begin position="356"/>
        <end position="379"/>
    </location>
</feature>
<keyword evidence="7 8" id="KW-0472">Membrane</keyword>
<comment type="subcellular location">
    <subcellularLocation>
        <location evidence="1">Cell membrane</location>
        <topology evidence="1">Multi-pass membrane protein</topology>
    </subcellularLocation>
</comment>
<keyword evidence="5 8" id="KW-0812">Transmembrane</keyword>
<keyword evidence="11" id="KW-1185">Reference proteome</keyword>
<dbReference type="FunFam" id="1.20.1720.10:FF:000021">
    <property type="entry name" value="Drug resistance transporter, EmrB/QacA subfamily"/>
    <property type="match status" value="1"/>
</dbReference>
<dbReference type="GO" id="GO:0005886">
    <property type="term" value="C:plasma membrane"/>
    <property type="evidence" value="ECO:0007669"/>
    <property type="project" value="UniProtKB-SubCell"/>
</dbReference>
<evidence type="ECO:0000256" key="6">
    <source>
        <dbReference type="ARBA" id="ARBA00022989"/>
    </source>
</evidence>
<feature type="transmembrane region" description="Helical" evidence="8">
    <location>
        <begin position="133"/>
        <end position="152"/>
    </location>
</feature>
<evidence type="ECO:0000256" key="2">
    <source>
        <dbReference type="ARBA" id="ARBA00008537"/>
    </source>
</evidence>
<dbReference type="Gene3D" id="1.20.1720.10">
    <property type="entry name" value="Multidrug resistance protein D"/>
    <property type="match status" value="1"/>
</dbReference>
<dbReference type="AlphaFoldDB" id="A0A5A7SI47"/>
<feature type="transmembrane region" description="Helical" evidence="8">
    <location>
        <begin position="164"/>
        <end position="184"/>
    </location>
</feature>
<accession>A0A5A7SI47</accession>
<dbReference type="Proteomes" id="UP000322244">
    <property type="component" value="Unassembled WGS sequence"/>
</dbReference>
<dbReference type="NCBIfam" id="TIGR00711">
    <property type="entry name" value="efflux_EmrB"/>
    <property type="match status" value="1"/>
</dbReference>
<evidence type="ECO:0000313" key="10">
    <source>
        <dbReference type="EMBL" id="KAA0024165.1"/>
    </source>
</evidence>
<evidence type="ECO:0000259" key="9">
    <source>
        <dbReference type="PROSITE" id="PS50850"/>
    </source>
</evidence>
<reference evidence="10 11" key="1">
    <citation type="submission" date="2019-07" db="EMBL/GenBank/DDBJ databases">
        <title>Rhodococcus cavernicolus sp. nov., isolated from a cave.</title>
        <authorList>
            <person name="Lee S.D."/>
        </authorList>
    </citation>
    <scope>NUCLEOTIDE SEQUENCE [LARGE SCALE GENOMIC DNA]</scope>
    <source>
        <strain evidence="10 11">C1-24</strain>
    </source>
</reference>
<dbReference type="InterPro" id="IPR020846">
    <property type="entry name" value="MFS_dom"/>
</dbReference>
<gene>
    <name evidence="10" type="ORF">FOY51_06345</name>
</gene>
<feature type="domain" description="Major facilitator superfamily (MFS) profile" evidence="9">
    <location>
        <begin position="10"/>
        <end position="473"/>
    </location>
</feature>
<dbReference type="SUPFAM" id="SSF103473">
    <property type="entry name" value="MFS general substrate transporter"/>
    <property type="match status" value="1"/>
</dbReference>
<dbReference type="OrthoDB" id="7375466at2"/>
<evidence type="ECO:0000256" key="1">
    <source>
        <dbReference type="ARBA" id="ARBA00004651"/>
    </source>
</evidence>
<dbReference type="PROSITE" id="PS50850">
    <property type="entry name" value="MFS"/>
    <property type="match status" value="1"/>
</dbReference>
<dbReference type="EMBL" id="VLNY01000002">
    <property type="protein sequence ID" value="KAA0024165.1"/>
    <property type="molecule type" value="Genomic_DNA"/>
</dbReference>
<keyword evidence="3" id="KW-0813">Transport</keyword>
<dbReference type="RefSeq" id="WP_149429326.1">
    <property type="nucleotide sequence ID" value="NZ_VLNY01000002.1"/>
</dbReference>
<comment type="similarity">
    <text evidence="2">Belongs to the major facilitator superfamily. EmrB family.</text>
</comment>
<dbReference type="InterPro" id="IPR011701">
    <property type="entry name" value="MFS"/>
</dbReference>
<evidence type="ECO:0000313" key="11">
    <source>
        <dbReference type="Proteomes" id="UP000322244"/>
    </source>
</evidence>
<dbReference type="PANTHER" id="PTHR42718:SF42">
    <property type="entry name" value="EXPORT PROTEIN"/>
    <property type="match status" value="1"/>
</dbReference>
<feature type="transmembrane region" description="Helical" evidence="8">
    <location>
        <begin position="12"/>
        <end position="34"/>
    </location>
</feature>
<feature type="transmembrane region" description="Helical" evidence="8">
    <location>
        <begin position="196"/>
        <end position="213"/>
    </location>
</feature>
<dbReference type="GO" id="GO:0022857">
    <property type="term" value="F:transmembrane transporter activity"/>
    <property type="evidence" value="ECO:0007669"/>
    <property type="project" value="InterPro"/>
</dbReference>
<feature type="transmembrane region" description="Helical" evidence="8">
    <location>
        <begin position="298"/>
        <end position="316"/>
    </location>
</feature>
<feature type="transmembrane region" description="Helical" evidence="8">
    <location>
        <begin position="262"/>
        <end position="286"/>
    </location>
</feature>
<evidence type="ECO:0000256" key="3">
    <source>
        <dbReference type="ARBA" id="ARBA00022448"/>
    </source>
</evidence>
<evidence type="ECO:0000256" key="4">
    <source>
        <dbReference type="ARBA" id="ARBA00022475"/>
    </source>
</evidence>
<evidence type="ECO:0000256" key="8">
    <source>
        <dbReference type="SAM" id="Phobius"/>
    </source>
</evidence>
<dbReference type="Gene3D" id="1.20.1250.20">
    <property type="entry name" value="MFS general substrate transporter like domains"/>
    <property type="match status" value="1"/>
</dbReference>
<dbReference type="PRINTS" id="PR01036">
    <property type="entry name" value="TCRTETB"/>
</dbReference>
<dbReference type="InterPro" id="IPR036259">
    <property type="entry name" value="MFS_trans_sf"/>
</dbReference>
<feature type="transmembrane region" description="Helical" evidence="8">
    <location>
        <begin position="77"/>
        <end position="103"/>
    </location>
</feature>
<keyword evidence="4" id="KW-1003">Cell membrane</keyword>
<dbReference type="InterPro" id="IPR004638">
    <property type="entry name" value="EmrB-like"/>
</dbReference>
<evidence type="ECO:0000256" key="5">
    <source>
        <dbReference type="ARBA" id="ARBA00022692"/>
    </source>
</evidence>
<name>A0A5A7SI47_9NOCA</name>
<feature type="transmembrane region" description="Helical" evidence="8">
    <location>
        <begin position="451"/>
        <end position="469"/>
    </location>
</feature>
<proteinExistence type="inferred from homology"/>
<evidence type="ECO:0000256" key="7">
    <source>
        <dbReference type="ARBA" id="ARBA00023136"/>
    </source>
</evidence>
<feature type="transmembrane region" description="Helical" evidence="8">
    <location>
        <begin position="323"/>
        <end position="344"/>
    </location>
</feature>
<organism evidence="10 11">
    <name type="scientific">Antrihabitans cavernicola</name>
    <dbReference type="NCBI Taxonomy" id="2495913"/>
    <lineage>
        <taxon>Bacteria</taxon>
        <taxon>Bacillati</taxon>
        <taxon>Actinomycetota</taxon>
        <taxon>Actinomycetes</taxon>
        <taxon>Mycobacteriales</taxon>
        <taxon>Nocardiaceae</taxon>
        <taxon>Antrihabitans</taxon>
    </lineage>
</organism>
<comment type="caution">
    <text evidence="10">The sequence shown here is derived from an EMBL/GenBank/DDBJ whole genome shotgun (WGS) entry which is preliminary data.</text>
</comment>
<dbReference type="CDD" id="cd17503">
    <property type="entry name" value="MFS_LmrB_MDR_like"/>
    <property type="match status" value="1"/>
</dbReference>
<protein>
    <submittedName>
        <fullName evidence="10">DHA2 family efflux MFS transporter permease subunit</fullName>
    </submittedName>
</protein>
<dbReference type="Pfam" id="PF07690">
    <property type="entry name" value="MFS_1"/>
    <property type="match status" value="1"/>
</dbReference>
<keyword evidence="6 8" id="KW-1133">Transmembrane helix</keyword>
<feature type="transmembrane region" description="Helical" evidence="8">
    <location>
        <begin position="219"/>
        <end position="242"/>
    </location>
</feature>